<feature type="domain" description="Helicase ATP-binding" evidence="8">
    <location>
        <begin position="212"/>
        <end position="389"/>
    </location>
</feature>
<evidence type="ECO:0000256" key="1">
    <source>
        <dbReference type="ARBA" id="ARBA00004123"/>
    </source>
</evidence>
<dbReference type="SMART" id="SM00298">
    <property type="entry name" value="CHROMO"/>
    <property type="match status" value="2"/>
</dbReference>
<dbReference type="InterPro" id="IPR014001">
    <property type="entry name" value="Helicase_ATP-bd"/>
</dbReference>
<evidence type="ECO:0000313" key="10">
    <source>
        <dbReference type="Proteomes" id="UP000824890"/>
    </source>
</evidence>
<dbReference type="InterPro" id="IPR000953">
    <property type="entry name" value="Chromo/chromo_shadow_dom"/>
</dbReference>
<dbReference type="PROSITE" id="PS51192">
    <property type="entry name" value="HELICASE_ATP_BIND_1"/>
    <property type="match status" value="1"/>
</dbReference>
<dbReference type="CDD" id="cd18659">
    <property type="entry name" value="CD2_tandem"/>
    <property type="match status" value="1"/>
</dbReference>
<feature type="domain" description="Chromo" evidence="7">
    <location>
        <begin position="116"/>
        <end position="163"/>
    </location>
</feature>
<dbReference type="InterPro" id="IPR009462">
    <property type="entry name" value="CHD_II_SANT-like"/>
</dbReference>
<dbReference type="InterPro" id="IPR056302">
    <property type="entry name" value="CHD1-2/Hrp3_HTH"/>
</dbReference>
<feature type="region of interest" description="Disordered" evidence="6">
    <location>
        <begin position="385"/>
        <end position="421"/>
    </location>
</feature>
<dbReference type="Pfam" id="PF23588">
    <property type="entry name" value="HTH_CHD1_Hrp3"/>
    <property type="match status" value="1"/>
</dbReference>
<dbReference type="SUPFAM" id="SSF54160">
    <property type="entry name" value="Chromo domain-like"/>
    <property type="match status" value="2"/>
</dbReference>
<sequence>DMAGLVGRLSARPDRTPVYTPDEAVGPLIAMEKILDSQMRPMASNRPVPKQVFVNQYLVKWKGFSYLHCSWVPEHEFEKAYKSLRGLETMVNQFHSTMESLGNKVYDFVAIPPEWTTVDRIISFREEDGQRKYLVKFKGLSYAECYWESESDISTFQNELRRFIDINFGNRRGIYVDHERNHEGFKQITSLTPEFITGSLQPYHLEGLNFLRSAWSNRTHVVLADNMWLGTRIQSIAFLASLFAENVAPFLVVAPSSTLRNWEIGFATWAPQMNVVVYGGTSQARTVIVQHEFYLSRGRMNGVRGETNRIKFDVILTSYEILDVDTAVLKPINWKCTIVDDGHRLENENPKLFYSLKQFTCENHVLLTGRPLRVVNSEQQAEQLSALGKRKRNQQIVEKESEPTDGEAARQGNKKTRGPCRRRTYHRRRTHLCSGPRPLIEGQGKSLRVLGFRKSQRKTFLDTLMRYGVGNYDWKEFVYPLMWKTYDEINNYGKLFLEHIIKDTQDTNPPTFSDMAPKIGLTRDKVLARITVMMLLQEKVKLIENHPSKAVFPDHIIGRFAALKNEKNWNKEHDKLLLRAVSKHGFGKWIDIVKDKEFELEQLICKALKVPVENLIRTDPDQKDPHRQLADYLRKRFEILENAMSDECAETYYRVSIFYPDSLYMLMQHWLQQILDLMPMTDPQCIFCDQNGIRTDEHPLLDIAIADIRRRVSVM</sequence>
<keyword evidence="3" id="KW-0067">ATP-binding</keyword>
<dbReference type="SMART" id="SM01146">
    <property type="entry name" value="DUF1086"/>
    <property type="match status" value="1"/>
</dbReference>
<feature type="compositionally biased region" description="Basic residues" evidence="6">
    <location>
        <begin position="412"/>
        <end position="421"/>
    </location>
</feature>
<dbReference type="InterPro" id="IPR016197">
    <property type="entry name" value="Chromo-like_dom_sf"/>
</dbReference>
<dbReference type="InterPro" id="IPR027417">
    <property type="entry name" value="P-loop_NTPase"/>
</dbReference>
<dbReference type="PANTHER" id="PTHR45623:SF17">
    <property type="entry name" value="CHROMODOMAIN-HELICASE-DNA-BINDING PROTEIN 3-RELATED"/>
    <property type="match status" value="1"/>
</dbReference>
<dbReference type="Gene3D" id="2.40.50.40">
    <property type="match status" value="2"/>
</dbReference>
<dbReference type="PROSITE" id="PS50013">
    <property type="entry name" value="CHROMO_2"/>
    <property type="match status" value="2"/>
</dbReference>
<evidence type="ECO:0000259" key="8">
    <source>
        <dbReference type="PROSITE" id="PS51192"/>
    </source>
</evidence>
<proteinExistence type="predicted"/>
<gene>
    <name evidence="9" type="ORF">HID58_078549</name>
</gene>
<dbReference type="PANTHER" id="PTHR45623">
    <property type="entry name" value="CHROMODOMAIN-HELICASE-DNA-BINDING PROTEIN 3-RELATED-RELATED"/>
    <property type="match status" value="1"/>
</dbReference>
<dbReference type="InterPro" id="IPR038718">
    <property type="entry name" value="SNF2-like_sf"/>
</dbReference>
<evidence type="ECO:0000313" key="9">
    <source>
        <dbReference type="EMBL" id="KAH0871527.1"/>
    </source>
</evidence>
<name>A0ABQ7YUD9_BRANA</name>
<feature type="domain" description="Chromo" evidence="7">
    <location>
        <begin position="29"/>
        <end position="95"/>
    </location>
</feature>
<dbReference type="EMBL" id="JAGKQM010000017">
    <property type="protein sequence ID" value="KAH0871527.1"/>
    <property type="molecule type" value="Genomic_DNA"/>
</dbReference>
<keyword evidence="2" id="KW-0547">Nucleotide-binding</keyword>
<reference evidence="9 10" key="1">
    <citation type="submission" date="2021-05" db="EMBL/GenBank/DDBJ databases">
        <title>Genome Assembly of Synthetic Allotetraploid Brassica napus Reveals Homoeologous Exchanges between Subgenomes.</title>
        <authorList>
            <person name="Davis J.T."/>
        </authorList>
    </citation>
    <scope>NUCLEOTIDE SEQUENCE [LARGE SCALE GENOMIC DNA]</scope>
    <source>
        <strain evidence="10">cv. Da-Ae</strain>
        <tissue evidence="9">Seedling</tissue>
    </source>
</reference>
<organism evidence="9 10">
    <name type="scientific">Brassica napus</name>
    <name type="common">Rape</name>
    <dbReference type="NCBI Taxonomy" id="3708"/>
    <lineage>
        <taxon>Eukaryota</taxon>
        <taxon>Viridiplantae</taxon>
        <taxon>Streptophyta</taxon>
        <taxon>Embryophyta</taxon>
        <taxon>Tracheophyta</taxon>
        <taxon>Spermatophyta</taxon>
        <taxon>Magnoliopsida</taxon>
        <taxon>eudicotyledons</taxon>
        <taxon>Gunneridae</taxon>
        <taxon>Pentapetalae</taxon>
        <taxon>rosids</taxon>
        <taxon>malvids</taxon>
        <taxon>Brassicales</taxon>
        <taxon>Brassicaceae</taxon>
        <taxon>Brassiceae</taxon>
        <taxon>Brassica</taxon>
    </lineage>
</organism>
<comment type="subcellular location">
    <subcellularLocation>
        <location evidence="1">Nucleus</location>
    </subcellularLocation>
</comment>
<evidence type="ECO:0000256" key="4">
    <source>
        <dbReference type="ARBA" id="ARBA00023125"/>
    </source>
</evidence>
<keyword evidence="5" id="KW-0539">Nucleus</keyword>
<feature type="non-terminal residue" evidence="9">
    <location>
        <position position="1"/>
    </location>
</feature>
<dbReference type="CDD" id="cd18660">
    <property type="entry name" value="CD1_tandem"/>
    <property type="match status" value="1"/>
</dbReference>
<dbReference type="InterPro" id="IPR000330">
    <property type="entry name" value="SNF2_N"/>
</dbReference>
<keyword evidence="10" id="KW-1185">Reference proteome</keyword>
<dbReference type="Gene3D" id="3.40.50.10810">
    <property type="entry name" value="Tandem AAA-ATPase domain"/>
    <property type="match status" value="1"/>
</dbReference>
<dbReference type="Gene3D" id="1.10.10.60">
    <property type="entry name" value="Homeodomain-like"/>
    <property type="match status" value="1"/>
</dbReference>
<comment type="caution">
    <text evidence="9">The sequence shown here is derived from an EMBL/GenBank/DDBJ whole genome shotgun (WGS) entry which is preliminary data.</text>
</comment>
<dbReference type="Pfam" id="PF06461">
    <property type="entry name" value="CHDII_SANT-like"/>
    <property type="match status" value="1"/>
</dbReference>
<dbReference type="Pfam" id="PF00385">
    <property type="entry name" value="Chromo"/>
    <property type="match status" value="2"/>
</dbReference>
<evidence type="ECO:0000256" key="5">
    <source>
        <dbReference type="ARBA" id="ARBA00023242"/>
    </source>
</evidence>
<accession>A0ABQ7YUD9</accession>
<evidence type="ECO:0000256" key="2">
    <source>
        <dbReference type="ARBA" id="ARBA00022741"/>
    </source>
</evidence>
<dbReference type="Pfam" id="PF00176">
    <property type="entry name" value="SNF2-rel_dom"/>
    <property type="match status" value="1"/>
</dbReference>
<dbReference type="InterPro" id="IPR023780">
    <property type="entry name" value="Chromo_domain"/>
</dbReference>
<dbReference type="SUPFAM" id="SSF52540">
    <property type="entry name" value="P-loop containing nucleoside triphosphate hydrolases"/>
    <property type="match status" value="1"/>
</dbReference>
<evidence type="ECO:0000256" key="6">
    <source>
        <dbReference type="SAM" id="MobiDB-lite"/>
    </source>
</evidence>
<evidence type="ECO:0000256" key="3">
    <source>
        <dbReference type="ARBA" id="ARBA00022840"/>
    </source>
</evidence>
<evidence type="ECO:0000259" key="7">
    <source>
        <dbReference type="PROSITE" id="PS50013"/>
    </source>
</evidence>
<dbReference type="Proteomes" id="UP000824890">
    <property type="component" value="Unassembled WGS sequence"/>
</dbReference>
<protein>
    <submittedName>
        <fullName evidence="9">Uncharacterized protein</fullName>
    </submittedName>
</protein>
<keyword evidence="4" id="KW-0238">DNA-binding</keyword>